<dbReference type="Pfam" id="PF14223">
    <property type="entry name" value="Retrotran_gag_2"/>
    <property type="match status" value="1"/>
</dbReference>
<feature type="domain" description="CCHC-type" evidence="3">
    <location>
        <begin position="310"/>
        <end position="325"/>
    </location>
</feature>
<keyword evidence="5" id="KW-1185">Reference proteome</keyword>
<protein>
    <recommendedName>
        <fullName evidence="3">CCHC-type domain-containing protein</fullName>
    </recommendedName>
</protein>
<dbReference type="PANTHER" id="PTHR47592:SF31">
    <property type="entry name" value="ZINC FINGER, CCHC-TYPE-RELATED"/>
    <property type="match status" value="1"/>
</dbReference>
<dbReference type="Proteomes" id="UP001231189">
    <property type="component" value="Unassembled WGS sequence"/>
</dbReference>
<keyword evidence="1" id="KW-0863">Zinc-finger</keyword>
<dbReference type="SUPFAM" id="SSF57756">
    <property type="entry name" value="Retrovirus zinc finger-like domains"/>
    <property type="match status" value="1"/>
</dbReference>
<dbReference type="Pfam" id="PF00098">
    <property type="entry name" value="zf-CCHC"/>
    <property type="match status" value="1"/>
</dbReference>
<comment type="caution">
    <text evidence="4">The sequence shown here is derived from an EMBL/GenBank/DDBJ whole genome shotgun (WGS) entry which is preliminary data.</text>
</comment>
<dbReference type="GO" id="GO:0008270">
    <property type="term" value="F:zinc ion binding"/>
    <property type="evidence" value="ECO:0007669"/>
    <property type="project" value="UniProtKB-KW"/>
</dbReference>
<dbReference type="PROSITE" id="PS50158">
    <property type="entry name" value="ZF_CCHC"/>
    <property type="match status" value="1"/>
</dbReference>
<proteinExistence type="predicted"/>
<dbReference type="PANTHER" id="PTHR47592">
    <property type="entry name" value="PBF68 PROTEIN"/>
    <property type="match status" value="1"/>
</dbReference>
<dbReference type="InterPro" id="IPR036875">
    <property type="entry name" value="Znf_CCHC_sf"/>
</dbReference>
<organism evidence="4 5">
    <name type="scientific">Lolium multiflorum</name>
    <name type="common">Italian ryegrass</name>
    <name type="synonym">Lolium perenne subsp. multiflorum</name>
    <dbReference type="NCBI Taxonomy" id="4521"/>
    <lineage>
        <taxon>Eukaryota</taxon>
        <taxon>Viridiplantae</taxon>
        <taxon>Streptophyta</taxon>
        <taxon>Embryophyta</taxon>
        <taxon>Tracheophyta</taxon>
        <taxon>Spermatophyta</taxon>
        <taxon>Magnoliopsida</taxon>
        <taxon>Liliopsida</taxon>
        <taxon>Poales</taxon>
        <taxon>Poaceae</taxon>
        <taxon>BOP clade</taxon>
        <taxon>Pooideae</taxon>
        <taxon>Poodae</taxon>
        <taxon>Poeae</taxon>
        <taxon>Poeae Chloroplast Group 2 (Poeae type)</taxon>
        <taxon>Loliodinae</taxon>
        <taxon>Loliinae</taxon>
        <taxon>Lolium</taxon>
    </lineage>
</organism>
<reference evidence="4" key="1">
    <citation type="submission" date="2023-07" db="EMBL/GenBank/DDBJ databases">
        <title>A chromosome-level genome assembly of Lolium multiflorum.</title>
        <authorList>
            <person name="Chen Y."/>
            <person name="Copetti D."/>
            <person name="Kolliker R."/>
            <person name="Studer B."/>
        </authorList>
    </citation>
    <scope>NUCLEOTIDE SEQUENCE</scope>
    <source>
        <strain evidence="4">02402/16</strain>
        <tissue evidence="4">Leaf</tissue>
    </source>
</reference>
<evidence type="ECO:0000256" key="2">
    <source>
        <dbReference type="SAM" id="MobiDB-lite"/>
    </source>
</evidence>
<evidence type="ECO:0000256" key="1">
    <source>
        <dbReference type="PROSITE-ProRule" id="PRU00047"/>
    </source>
</evidence>
<name>A0AAD8WC40_LOLMU</name>
<sequence length="555" mass="61497">MGFGALCASSSSSRVAFRPSRAVLPSVVFNAVYFDPSPCRQQRCHQQRYCCDIICYTSTVTSTRSLTMAGFADALRPDKFTGVHFKRWQIKATLWLTHLKVFHVSNGLPEGTISDQDQNKFKEDNTLFVGCVLSILADRLCDVYMHIVDGKELWDALNAKFGATDAGSELYIMESFHDIRMVNNRSVVEQAHEIQCIAKELELLKCALPDKFVAGCIIAKLPPSWRNFATTLKHKRQEISVENLIASLDVEEKARAKDTTEKGEGQSSANMVQKKPYSKNKGNNKPSFHKPMKTTTFKKKKMINKADLSCFTCGETGHFSKDCPERADRKKKARQVNTVTVARDSSVLMGNGSHASVRGVGTDDNEAPKRSKRRRIEKSFGDDFIVYLVDDTPTSIAEAYASPDADDWKEAVHNEMDSILSNGTWELSERPHGCKPVGCKWVFKKKLRPDGHPAVLEGYSDSNWISDVADLYATSGFLSDGTDDCRLVLTTTGSPLQLLPIYVLVRALSPIHLRADVVGGDGRWRTNGGAAGLVHLLGTAGTAYPGRRLACREIT</sequence>
<dbReference type="AlphaFoldDB" id="A0AAD8WC40"/>
<feature type="region of interest" description="Disordered" evidence="2">
    <location>
        <begin position="349"/>
        <end position="373"/>
    </location>
</feature>
<evidence type="ECO:0000313" key="5">
    <source>
        <dbReference type="Proteomes" id="UP001231189"/>
    </source>
</evidence>
<dbReference type="InterPro" id="IPR001878">
    <property type="entry name" value="Znf_CCHC"/>
</dbReference>
<dbReference type="EMBL" id="JAUUTY010000004">
    <property type="protein sequence ID" value="KAK1648709.1"/>
    <property type="molecule type" value="Genomic_DNA"/>
</dbReference>
<evidence type="ECO:0000259" key="3">
    <source>
        <dbReference type="PROSITE" id="PS50158"/>
    </source>
</evidence>
<feature type="compositionally biased region" description="Basic and acidic residues" evidence="2">
    <location>
        <begin position="255"/>
        <end position="264"/>
    </location>
</feature>
<dbReference type="GO" id="GO:0003676">
    <property type="term" value="F:nucleic acid binding"/>
    <property type="evidence" value="ECO:0007669"/>
    <property type="project" value="InterPro"/>
</dbReference>
<keyword evidence="1" id="KW-0479">Metal-binding</keyword>
<keyword evidence="1" id="KW-0862">Zinc</keyword>
<feature type="region of interest" description="Disordered" evidence="2">
    <location>
        <begin position="255"/>
        <end position="292"/>
    </location>
</feature>
<evidence type="ECO:0000313" key="4">
    <source>
        <dbReference type="EMBL" id="KAK1648709.1"/>
    </source>
</evidence>
<gene>
    <name evidence="4" type="ORF">QYE76_066514</name>
</gene>
<accession>A0AAD8WC40</accession>
<dbReference type="Gene3D" id="4.10.60.10">
    <property type="entry name" value="Zinc finger, CCHC-type"/>
    <property type="match status" value="1"/>
</dbReference>
<dbReference type="SMART" id="SM00343">
    <property type="entry name" value="ZnF_C2HC"/>
    <property type="match status" value="1"/>
</dbReference>